<evidence type="ECO:0000256" key="5">
    <source>
        <dbReference type="ARBA" id="ARBA00023136"/>
    </source>
</evidence>
<keyword evidence="6" id="KW-0325">Glycoprotein</keyword>
<dbReference type="PANTHER" id="PTHR12270:SF48">
    <property type="entry name" value="XYLOSYL- AND GLUCURONYLTRANSFERASE LARGE1"/>
    <property type="match status" value="1"/>
</dbReference>
<evidence type="ECO:0000256" key="2">
    <source>
        <dbReference type="ARBA" id="ARBA00022692"/>
    </source>
</evidence>
<keyword evidence="4" id="KW-1133">Transmembrane helix</keyword>
<keyword evidence="8" id="KW-0808">Transferase</keyword>
<accession>A0A091CIX3</accession>
<dbReference type="SUPFAM" id="SSF53448">
    <property type="entry name" value="Nucleotide-diphospho-sugar transferases"/>
    <property type="match status" value="1"/>
</dbReference>
<gene>
    <name evidence="8" type="ORF">H920_20197</name>
</gene>
<name>A0A091CIX3_FUKDA</name>
<evidence type="ECO:0000256" key="1">
    <source>
        <dbReference type="ARBA" id="ARBA00004606"/>
    </source>
</evidence>
<dbReference type="Gene3D" id="3.90.550.10">
    <property type="entry name" value="Spore Coat Polysaccharide Biosynthesis Protein SpsA, Chain A"/>
    <property type="match status" value="1"/>
</dbReference>
<feature type="region of interest" description="Disordered" evidence="7">
    <location>
        <begin position="123"/>
        <end position="162"/>
    </location>
</feature>
<evidence type="ECO:0000256" key="7">
    <source>
        <dbReference type="SAM" id="MobiDB-lite"/>
    </source>
</evidence>
<protein>
    <submittedName>
        <fullName evidence="8">Glycosyltransferase-like protein LARGE1</fullName>
    </submittedName>
</protein>
<dbReference type="PANTHER" id="PTHR12270">
    <property type="entry name" value="GLYCOSYLTRANSFERASE-RELATED"/>
    <property type="match status" value="1"/>
</dbReference>
<dbReference type="GO" id="GO:0015020">
    <property type="term" value="F:glucuronosyltransferase activity"/>
    <property type="evidence" value="ECO:0007669"/>
    <property type="project" value="TreeGrafter"/>
</dbReference>
<evidence type="ECO:0000256" key="6">
    <source>
        <dbReference type="ARBA" id="ARBA00023180"/>
    </source>
</evidence>
<sequence>MELPQPLHGQQVLGLVENQSDWYLGNLWKNHRPWPALGRGYNTGVILLLLDKLRKMKWEQMWRLTAERELMGMLSTSLADQDIFNAVIKQNPFLVYQLPCFWNVQLSDHTRSEQCYRDVSDLKGSSTGLRGERDPSLSWYGPPARPVQHSAAKAKVARTRKV</sequence>
<evidence type="ECO:0000256" key="4">
    <source>
        <dbReference type="ARBA" id="ARBA00022989"/>
    </source>
</evidence>
<evidence type="ECO:0000313" key="8">
    <source>
        <dbReference type="EMBL" id="KFO18429.1"/>
    </source>
</evidence>
<comment type="subcellular location">
    <subcellularLocation>
        <location evidence="1">Membrane</location>
        <topology evidence="1">Single-pass type II membrane protein</topology>
    </subcellularLocation>
</comment>
<dbReference type="GO" id="GO:0016020">
    <property type="term" value="C:membrane"/>
    <property type="evidence" value="ECO:0007669"/>
    <property type="project" value="UniProtKB-SubCell"/>
</dbReference>
<dbReference type="InterPro" id="IPR029044">
    <property type="entry name" value="Nucleotide-diphossugar_trans"/>
</dbReference>
<organism evidence="8 9">
    <name type="scientific">Fukomys damarensis</name>
    <name type="common">Damaraland mole rat</name>
    <name type="synonym">Cryptomys damarensis</name>
    <dbReference type="NCBI Taxonomy" id="885580"/>
    <lineage>
        <taxon>Eukaryota</taxon>
        <taxon>Metazoa</taxon>
        <taxon>Chordata</taxon>
        <taxon>Craniata</taxon>
        <taxon>Vertebrata</taxon>
        <taxon>Euteleostomi</taxon>
        <taxon>Mammalia</taxon>
        <taxon>Eutheria</taxon>
        <taxon>Euarchontoglires</taxon>
        <taxon>Glires</taxon>
        <taxon>Rodentia</taxon>
        <taxon>Hystricomorpha</taxon>
        <taxon>Bathyergidae</taxon>
        <taxon>Fukomys</taxon>
    </lineage>
</organism>
<dbReference type="STRING" id="885580.ENSFDAP00000000473"/>
<proteinExistence type="predicted"/>
<dbReference type="GO" id="GO:0005794">
    <property type="term" value="C:Golgi apparatus"/>
    <property type="evidence" value="ECO:0007669"/>
    <property type="project" value="TreeGrafter"/>
</dbReference>
<evidence type="ECO:0000313" key="9">
    <source>
        <dbReference type="Proteomes" id="UP000028990"/>
    </source>
</evidence>
<keyword evidence="5" id="KW-0472">Membrane</keyword>
<dbReference type="AlphaFoldDB" id="A0A091CIX3"/>
<keyword evidence="3" id="KW-0735">Signal-anchor</keyword>
<dbReference type="GO" id="GO:0042285">
    <property type="term" value="F:xylosyltransferase activity"/>
    <property type="evidence" value="ECO:0007669"/>
    <property type="project" value="TreeGrafter"/>
</dbReference>
<dbReference type="InterPro" id="IPR051292">
    <property type="entry name" value="Xyl/GlcA_transferase"/>
</dbReference>
<dbReference type="GO" id="GO:0035269">
    <property type="term" value="P:protein O-linked glycosylation via mannose"/>
    <property type="evidence" value="ECO:0007669"/>
    <property type="project" value="TreeGrafter"/>
</dbReference>
<evidence type="ECO:0000256" key="3">
    <source>
        <dbReference type="ARBA" id="ARBA00022968"/>
    </source>
</evidence>
<keyword evidence="2" id="KW-0812">Transmembrane</keyword>
<keyword evidence="9" id="KW-1185">Reference proteome</keyword>
<dbReference type="EMBL" id="KN125407">
    <property type="protein sequence ID" value="KFO18429.1"/>
    <property type="molecule type" value="Genomic_DNA"/>
</dbReference>
<dbReference type="Proteomes" id="UP000028990">
    <property type="component" value="Unassembled WGS sequence"/>
</dbReference>
<reference evidence="8 9" key="1">
    <citation type="submission" date="2013-11" db="EMBL/GenBank/DDBJ databases">
        <title>The Damaraland mole rat (Fukomys damarensis) genome and evolution of African mole rats.</title>
        <authorList>
            <person name="Gladyshev V.N."/>
            <person name="Fang X."/>
        </authorList>
    </citation>
    <scope>NUCLEOTIDE SEQUENCE [LARGE SCALE GENOMIC DNA]</scope>
    <source>
        <tissue evidence="8">Liver</tissue>
    </source>
</reference>